<proteinExistence type="predicted"/>
<keyword evidence="2" id="KW-0808">Transferase</keyword>
<keyword evidence="2" id="KW-0328">Glycosyltransferase</keyword>
<dbReference type="EMBL" id="JBFKZN010000001">
    <property type="protein sequence ID" value="MEW5287627.1"/>
    <property type="molecule type" value="Genomic_DNA"/>
</dbReference>
<dbReference type="InterPro" id="IPR001173">
    <property type="entry name" value="Glyco_trans_2-like"/>
</dbReference>
<dbReference type="InterPro" id="IPR029044">
    <property type="entry name" value="Nucleotide-diphossugar_trans"/>
</dbReference>
<comment type="caution">
    <text evidence="2">The sequence shown here is derived from an EMBL/GenBank/DDBJ whole genome shotgun (WGS) entry which is preliminary data.</text>
</comment>
<keyword evidence="3" id="KW-1185">Reference proteome</keyword>
<evidence type="ECO:0000313" key="2">
    <source>
        <dbReference type="EMBL" id="MEW5287627.1"/>
    </source>
</evidence>
<evidence type="ECO:0000259" key="1">
    <source>
        <dbReference type="Pfam" id="PF00535"/>
    </source>
</evidence>
<dbReference type="RefSeq" id="WP_367166377.1">
    <property type="nucleotide sequence ID" value="NZ_JBFKZN010000001.1"/>
</dbReference>
<dbReference type="PANTHER" id="PTHR22916">
    <property type="entry name" value="GLYCOSYLTRANSFERASE"/>
    <property type="match status" value="1"/>
</dbReference>
<dbReference type="Gene3D" id="3.90.550.10">
    <property type="entry name" value="Spore Coat Polysaccharide Biosynthesis Protein SpsA, Chain A"/>
    <property type="match status" value="1"/>
</dbReference>
<protein>
    <submittedName>
        <fullName evidence="2">Glycosyltransferase family A protein</fullName>
        <ecNumber evidence="2">2.4.-.-</ecNumber>
    </submittedName>
</protein>
<organism evidence="2 3">
    <name type="scientific">Erwinia papayae</name>
    <dbReference type="NCBI Taxonomy" id="206499"/>
    <lineage>
        <taxon>Bacteria</taxon>
        <taxon>Pseudomonadati</taxon>
        <taxon>Pseudomonadota</taxon>
        <taxon>Gammaproteobacteria</taxon>
        <taxon>Enterobacterales</taxon>
        <taxon>Erwiniaceae</taxon>
        <taxon>Erwinia</taxon>
    </lineage>
</organism>
<accession>A0ABV3MVQ4</accession>
<feature type="domain" description="Glycosyltransferase 2-like" evidence="1">
    <location>
        <begin position="10"/>
        <end position="172"/>
    </location>
</feature>
<name>A0ABV3MVQ4_9GAMM</name>
<reference evidence="2 3" key="1">
    <citation type="submission" date="2024-07" db="EMBL/GenBank/DDBJ databases">
        <authorList>
            <person name="Dulla G.F.J."/>
            <person name="Delorm J.G."/>
        </authorList>
    </citation>
    <scope>NUCLEOTIDE SEQUENCE [LARGE SCALE GENOMIC DNA]</scope>
    <source>
        <strain evidence="2 3">JGD 233</strain>
    </source>
</reference>
<dbReference type="Pfam" id="PF00535">
    <property type="entry name" value="Glycos_transf_2"/>
    <property type="match status" value="1"/>
</dbReference>
<sequence length="342" mass="39648">MNNKEVTVAVVIAYYNGSRWIERAIVSAVNQSFPAKEIIVVNDGSKEEERDALCALQQTYNFTIIDKENGGQGSARNSGVRSSTSDFICFLDQDDFYIDKHIEILVNAMPTDDSRFGYAYGDCMEADGDGNILFTSMVKRHSSHPKSDIFNLIGNDMFVLPSATLVSKKAFMDIGGFDEQFTGYEDDDLFMRFFRSGYSNYFVDTPVYVWCINYNSTSYSIKMSRSRFRYFKKLCSTFEDDYVRGRFYFRDLMIPRFGPSFMHDIIKISKSNREDRKEVNAIFNEYKEIVWKNKYSPVTYKIKLSIICKLLPVLPLIVLKAAYKFTKHPLTRGTFKKLRRIF</sequence>
<dbReference type="GO" id="GO:0016757">
    <property type="term" value="F:glycosyltransferase activity"/>
    <property type="evidence" value="ECO:0007669"/>
    <property type="project" value="UniProtKB-KW"/>
</dbReference>
<evidence type="ECO:0000313" key="3">
    <source>
        <dbReference type="Proteomes" id="UP001554567"/>
    </source>
</evidence>
<dbReference type="CDD" id="cd00761">
    <property type="entry name" value="Glyco_tranf_GTA_type"/>
    <property type="match status" value="1"/>
</dbReference>
<dbReference type="SUPFAM" id="SSF53448">
    <property type="entry name" value="Nucleotide-diphospho-sugar transferases"/>
    <property type="match status" value="1"/>
</dbReference>
<dbReference type="Proteomes" id="UP001554567">
    <property type="component" value="Unassembled WGS sequence"/>
</dbReference>
<dbReference type="EC" id="2.4.-.-" evidence="2"/>
<gene>
    <name evidence="2" type="ORF">ABW286_00170</name>
</gene>
<dbReference type="PANTHER" id="PTHR22916:SF3">
    <property type="entry name" value="UDP-GLCNAC:BETAGAL BETA-1,3-N-ACETYLGLUCOSAMINYLTRANSFERASE-LIKE PROTEIN 1"/>
    <property type="match status" value="1"/>
</dbReference>